<name>A0A1I7WIB6_HETBA</name>
<organism evidence="1 2">
    <name type="scientific">Heterorhabditis bacteriophora</name>
    <name type="common">Entomopathogenic nematode worm</name>
    <dbReference type="NCBI Taxonomy" id="37862"/>
    <lineage>
        <taxon>Eukaryota</taxon>
        <taxon>Metazoa</taxon>
        <taxon>Ecdysozoa</taxon>
        <taxon>Nematoda</taxon>
        <taxon>Chromadorea</taxon>
        <taxon>Rhabditida</taxon>
        <taxon>Rhabditina</taxon>
        <taxon>Rhabditomorpha</taxon>
        <taxon>Strongyloidea</taxon>
        <taxon>Heterorhabditidae</taxon>
        <taxon>Heterorhabditis</taxon>
    </lineage>
</organism>
<reference evidence="2" key="1">
    <citation type="submission" date="2016-11" db="UniProtKB">
        <authorList>
            <consortium name="WormBaseParasite"/>
        </authorList>
    </citation>
    <scope>IDENTIFICATION</scope>
</reference>
<protein>
    <submittedName>
        <fullName evidence="2">Uncharacterized protein</fullName>
    </submittedName>
</protein>
<evidence type="ECO:0000313" key="1">
    <source>
        <dbReference type="Proteomes" id="UP000095283"/>
    </source>
</evidence>
<proteinExistence type="predicted"/>
<dbReference type="WBParaSite" id="Hba_04755">
    <property type="protein sequence ID" value="Hba_04755"/>
    <property type="gene ID" value="Hba_04755"/>
</dbReference>
<accession>A0A1I7WIB6</accession>
<dbReference type="AlphaFoldDB" id="A0A1I7WIB6"/>
<sequence>MSAGDLQTYDSKEEKQQTFSLERLLRIELLRLRTVEQSMSELFATRSDFKFFIVAAYEIISRINVVLNNYLIGFHIVSLMTRKTARPPGNV</sequence>
<dbReference type="Proteomes" id="UP000095283">
    <property type="component" value="Unplaced"/>
</dbReference>
<evidence type="ECO:0000313" key="2">
    <source>
        <dbReference type="WBParaSite" id="Hba_04755"/>
    </source>
</evidence>
<keyword evidence="1" id="KW-1185">Reference proteome</keyword>